<accession>B9FTW1</accession>
<protein>
    <submittedName>
        <fullName evidence="2">Uncharacterized protein</fullName>
    </submittedName>
</protein>
<feature type="compositionally biased region" description="Acidic residues" evidence="1">
    <location>
        <begin position="281"/>
        <end position="293"/>
    </location>
</feature>
<reference evidence="2" key="2">
    <citation type="submission" date="2008-12" db="EMBL/GenBank/DDBJ databases">
        <title>Improved gene annotation of the rice (Oryza sativa) genomes.</title>
        <authorList>
            <person name="Wang J."/>
            <person name="Li R."/>
            <person name="Fan W."/>
            <person name="Huang Q."/>
            <person name="Zhang J."/>
            <person name="Zhou Y."/>
            <person name="Hu Y."/>
            <person name="Zi S."/>
            <person name="Li J."/>
            <person name="Ni P."/>
            <person name="Zheng H."/>
            <person name="Zhang Y."/>
            <person name="Zhao M."/>
            <person name="Hao Q."/>
            <person name="McDermott J."/>
            <person name="Samudrala R."/>
            <person name="Kristiansen K."/>
            <person name="Wong G.K.-S."/>
        </authorList>
    </citation>
    <scope>NUCLEOTIDE SEQUENCE</scope>
</reference>
<evidence type="ECO:0000313" key="2">
    <source>
        <dbReference type="EMBL" id="EEE65923.1"/>
    </source>
</evidence>
<evidence type="ECO:0000256" key="1">
    <source>
        <dbReference type="SAM" id="MobiDB-lite"/>
    </source>
</evidence>
<feature type="compositionally biased region" description="Low complexity" evidence="1">
    <location>
        <begin position="13"/>
        <end position="30"/>
    </location>
</feature>
<dbReference type="HOGENOM" id="CLU_889624_0_0_1"/>
<sequence>MDRDSFDDLSTWATQSSASGPATAPSAGASFDLNSQAPVAEGFPGLGMYGAFLQGDDDELLTGHGRGSSLPPYRPPRAGAGDGRATPNLSRRLNLDGSSPTGAGRGGGNGGTFPDGLSSGKGGRVRQALEFSKRRHLAAGASAATRRYVSAAAASAYRVPEHQGHQGVPSVDKHLAPALPSTMMLKNWRMMWRSLRAPTDPRVVTYNDAQMSGEGYQAIVDGLLDRRGLVYTRCQVKNQILVLKTTHSFWRYLQAHIGLGRLPDGTIDAESSFWRTHTEDQGQDEEEEDEEEFQPTPISTSSQRSQKGKRPLSSNSSTLSSPVKKSKSLMIKIVKDIASTFKEAVTVNTKQMQNRASDKAAFSVKRCQELAFECGIEQTIESVYAMSKMFETEYQREFFCGQLTPELRLCYFNKCVDNLLHVLKQEEDHGPMVEEAEDDGGSTSEDEIISMCRNNLVHAENLIVQLVPILGKYYVVDAGYPNRPGYLSPYTRTRYHVAQWNDGPPPQAKQTRIIVACMALHNFIRESRIADREFDACDEDENYNPMPSFVASEWPADEPLVEDAHMNAFRDELAQALFYGV</sequence>
<feature type="compositionally biased region" description="Low complexity" evidence="1">
    <location>
        <begin position="312"/>
        <end position="323"/>
    </location>
</feature>
<name>B9FTW1_ORYSJ</name>
<feature type="region of interest" description="Disordered" evidence="1">
    <location>
        <begin position="59"/>
        <end position="125"/>
    </location>
</feature>
<feature type="region of interest" description="Disordered" evidence="1">
    <location>
        <begin position="276"/>
        <end position="323"/>
    </location>
</feature>
<dbReference type="PANTHER" id="PTHR47069">
    <property type="match status" value="1"/>
</dbReference>
<dbReference type="AlphaFoldDB" id="B9FTW1"/>
<feature type="compositionally biased region" description="Gly residues" evidence="1">
    <location>
        <begin position="103"/>
        <end position="113"/>
    </location>
</feature>
<organism evidence="2">
    <name type="scientific">Oryza sativa subsp. japonica</name>
    <name type="common">Rice</name>
    <dbReference type="NCBI Taxonomy" id="39947"/>
    <lineage>
        <taxon>Eukaryota</taxon>
        <taxon>Viridiplantae</taxon>
        <taxon>Streptophyta</taxon>
        <taxon>Embryophyta</taxon>
        <taxon>Tracheophyta</taxon>
        <taxon>Spermatophyta</taxon>
        <taxon>Magnoliopsida</taxon>
        <taxon>Liliopsida</taxon>
        <taxon>Poales</taxon>
        <taxon>Poaceae</taxon>
        <taxon>BOP clade</taxon>
        <taxon>Oryzoideae</taxon>
        <taxon>Oryzeae</taxon>
        <taxon>Oryzinae</taxon>
        <taxon>Oryza</taxon>
        <taxon>Oryza sativa</taxon>
    </lineage>
</organism>
<dbReference type="EMBL" id="CM000143">
    <property type="protein sequence ID" value="EEE65923.1"/>
    <property type="molecule type" value="Genomic_DNA"/>
</dbReference>
<proteinExistence type="predicted"/>
<feature type="region of interest" description="Disordered" evidence="1">
    <location>
        <begin position="1"/>
        <end position="32"/>
    </location>
</feature>
<dbReference type="PANTHER" id="PTHR47069:SF12">
    <property type="entry name" value="OS01G0545800 PROTEIN"/>
    <property type="match status" value="1"/>
</dbReference>
<dbReference type="Proteomes" id="UP000007752">
    <property type="component" value="Chromosome 6"/>
</dbReference>
<reference evidence="2" key="1">
    <citation type="journal article" date="2005" name="PLoS Biol.">
        <title>The genomes of Oryza sativa: a history of duplications.</title>
        <authorList>
            <person name="Yu J."/>
            <person name="Wang J."/>
            <person name="Lin W."/>
            <person name="Li S."/>
            <person name="Li H."/>
            <person name="Zhou J."/>
            <person name="Ni P."/>
            <person name="Dong W."/>
            <person name="Hu S."/>
            <person name="Zeng C."/>
            <person name="Zhang J."/>
            <person name="Zhang Y."/>
            <person name="Li R."/>
            <person name="Xu Z."/>
            <person name="Li S."/>
            <person name="Li X."/>
            <person name="Zheng H."/>
            <person name="Cong L."/>
            <person name="Lin L."/>
            <person name="Yin J."/>
            <person name="Geng J."/>
            <person name="Li G."/>
            <person name="Shi J."/>
            <person name="Liu J."/>
            <person name="Lv H."/>
            <person name="Li J."/>
            <person name="Wang J."/>
            <person name="Deng Y."/>
            <person name="Ran L."/>
            <person name="Shi X."/>
            <person name="Wang X."/>
            <person name="Wu Q."/>
            <person name="Li C."/>
            <person name="Ren X."/>
            <person name="Wang J."/>
            <person name="Wang X."/>
            <person name="Li D."/>
            <person name="Liu D."/>
            <person name="Zhang X."/>
            <person name="Ji Z."/>
            <person name="Zhao W."/>
            <person name="Sun Y."/>
            <person name="Zhang Z."/>
            <person name="Bao J."/>
            <person name="Han Y."/>
            <person name="Dong L."/>
            <person name="Ji J."/>
            <person name="Chen P."/>
            <person name="Wu S."/>
            <person name="Liu J."/>
            <person name="Xiao Y."/>
            <person name="Bu D."/>
            <person name="Tan J."/>
            <person name="Yang L."/>
            <person name="Ye C."/>
            <person name="Zhang J."/>
            <person name="Xu J."/>
            <person name="Zhou Y."/>
            <person name="Yu Y."/>
            <person name="Zhang B."/>
            <person name="Zhuang S."/>
            <person name="Wei H."/>
            <person name="Liu B."/>
            <person name="Lei M."/>
            <person name="Yu H."/>
            <person name="Li Y."/>
            <person name="Xu H."/>
            <person name="Wei S."/>
            <person name="He X."/>
            <person name="Fang L."/>
            <person name="Zhang Z."/>
            <person name="Zhang Y."/>
            <person name="Huang X."/>
            <person name="Su Z."/>
            <person name="Tong W."/>
            <person name="Li J."/>
            <person name="Tong Z."/>
            <person name="Li S."/>
            <person name="Ye J."/>
            <person name="Wang L."/>
            <person name="Fang L."/>
            <person name="Lei T."/>
            <person name="Chen C."/>
            <person name="Chen H."/>
            <person name="Xu Z."/>
            <person name="Li H."/>
            <person name="Huang H."/>
            <person name="Zhang F."/>
            <person name="Xu H."/>
            <person name="Li N."/>
            <person name="Zhao C."/>
            <person name="Li S."/>
            <person name="Dong L."/>
            <person name="Huang Y."/>
            <person name="Li L."/>
            <person name="Xi Y."/>
            <person name="Qi Q."/>
            <person name="Li W."/>
            <person name="Zhang B."/>
            <person name="Hu W."/>
            <person name="Zhang Y."/>
            <person name="Tian X."/>
            <person name="Jiao Y."/>
            <person name="Liang X."/>
            <person name="Jin J."/>
            <person name="Gao L."/>
            <person name="Zheng W."/>
            <person name="Hao B."/>
            <person name="Liu S."/>
            <person name="Wang W."/>
            <person name="Yuan L."/>
            <person name="Cao M."/>
            <person name="McDermott J."/>
            <person name="Samudrala R."/>
            <person name="Wang J."/>
            <person name="Wong G.K."/>
            <person name="Yang H."/>
        </authorList>
    </citation>
    <scope>NUCLEOTIDE SEQUENCE [LARGE SCALE GENOMIC DNA]</scope>
</reference>
<feature type="compositionally biased region" description="Polar residues" evidence="1">
    <location>
        <begin position="296"/>
        <end position="305"/>
    </location>
</feature>
<gene>
    <name evidence="2" type="ORF">OsJ_21783</name>
</gene>